<evidence type="ECO:0000313" key="4">
    <source>
        <dbReference type="Proteomes" id="UP000009168"/>
    </source>
</evidence>
<sequence length="154" mass="17936">MSNNNNNNNGSYQESNDDDQSDDYEMKQSKNFGKAMLLPVKDHLQKLEDTMNRVQKDLEQSRKDMNNLKTDLAHLKSSQFDGFGDISKFVMHEVERLGNDLRKQGTEDLHDTDFLKMQVNQLLAEKQKLESTTDILKLRIVNTENDVGFRFIYD</sequence>
<dbReference type="OMA" id="GMRNDYL"/>
<dbReference type="OrthoDB" id="292463at2759"/>
<reference evidence="4" key="1">
    <citation type="journal article" date="2006" name="PLoS Biol.">
        <title>Macronuclear genome sequence of the ciliate Tetrahymena thermophila, a model eukaryote.</title>
        <authorList>
            <person name="Eisen J.A."/>
            <person name="Coyne R.S."/>
            <person name="Wu M."/>
            <person name="Wu D."/>
            <person name="Thiagarajan M."/>
            <person name="Wortman J.R."/>
            <person name="Badger J.H."/>
            <person name="Ren Q."/>
            <person name="Amedeo P."/>
            <person name="Jones K.M."/>
            <person name="Tallon L.J."/>
            <person name="Delcher A.L."/>
            <person name="Salzberg S.L."/>
            <person name="Silva J.C."/>
            <person name="Haas B.J."/>
            <person name="Majoros W.H."/>
            <person name="Farzad M."/>
            <person name="Carlton J.M."/>
            <person name="Smith R.K. Jr."/>
            <person name="Garg J."/>
            <person name="Pearlman R.E."/>
            <person name="Karrer K.M."/>
            <person name="Sun L."/>
            <person name="Manning G."/>
            <person name="Elde N.C."/>
            <person name="Turkewitz A.P."/>
            <person name="Asai D.J."/>
            <person name="Wilkes D.E."/>
            <person name="Wang Y."/>
            <person name="Cai H."/>
            <person name="Collins K."/>
            <person name="Stewart B.A."/>
            <person name="Lee S.R."/>
            <person name="Wilamowska K."/>
            <person name="Weinberg Z."/>
            <person name="Ruzzo W.L."/>
            <person name="Wloga D."/>
            <person name="Gaertig J."/>
            <person name="Frankel J."/>
            <person name="Tsao C.-C."/>
            <person name="Gorovsky M.A."/>
            <person name="Keeling P.J."/>
            <person name="Waller R.F."/>
            <person name="Patron N.J."/>
            <person name="Cherry J.M."/>
            <person name="Stover N.A."/>
            <person name="Krieger C.J."/>
            <person name="del Toro C."/>
            <person name="Ryder H.F."/>
            <person name="Williamson S.C."/>
            <person name="Barbeau R.A."/>
            <person name="Hamilton E.P."/>
            <person name="Orias E."/>
        </authorList>
    </citation>
    <scope>NUCLEOTIDE SEQUENCE [LARGE SCALE GENOMIC DNA]</scope>
    <source>
        <strain evidence="4">SB210</strain>
    </source>
</reference>
<dbReference type="HOGENOM" id="CLU_135909_0_0_1"/>
<gene>
    <name evidence="3" type="ORF">TTHERM_00614840</name>
</gene>
<dbReference type="RefSeq" id="XP_001024653.1">
    <property type="nucleotide sequence ID" value="XM_001024653.1"/>
</dbReference>
<protein>
    <submittedName>
        <fullName evidence="3">Uncharacterized protein</fullName>
    </submittedName>
</protein>
<proteinExistence type="predicted"/>
<keyword evidence="1" id="KW-0175">Coiled coil</keyword>
<name>I7MIG8_TETTS</name>
<feature type="region of interest" description="Disordered" evidence="2">
    <location>
        <begin position="1"/>
        <end position="25"/>
    </location>
</feature>
<feature type="coiled-coil region" evidence="1">
    <location>
        <begin position="44"/>
        <end position="78"/>
    </location>
</feature>
<dbReference type="EMBL" id="GG662448">
    <property type="protein sequence ID" value="EAS04408.1"/>
    <property type="molecule type" value="Genomic_DNA"/>
</dbReference>
<evidence type="ECO:0000256" key="2">
    <source>
        <dbReference type="SAM" id="MobiDB-lite"/>
    </source>
</evidence>
<feature type="coiled-coil region" evidence="1">
    <location>
        <begin position="112"/>
        <end position="139"/>
    </location>
</feature>
<dbReference type="eggNOG" id="ENOG502SZFP">
    <property type="taxonomic scope" value="Eukaryota"/>
</dbReference>
<dbReference type="InParanoid" id="I7MIG8"/>
<evidence type="ECO:0000256" key="1">
    <source>
        <dbReference type="SAM" id="Coils"/>
    </source>
</evidence>
<keyword evidence="4" id="KW-1185">Reference proteome</keyword>
<accession>I7MIG8</accession>
<dbReference type="Proteomes" id="UP000009168">
    <property type="component" value="Unassembled WGS sequence"/>
</dbReference>
<dbReference type="KEGG" id="tet:TTHERM_00614840"/>
<evidence type="ECO:0000313" key="3">
    <source>
        <dbReference type="EMBL" id="EAS04408.1"/>
    </source>
</evidence>
<organism evidence="3 4">
    <name type="scientific">Tetrahymena thermophila (strain SB210)</name>
    <dbReference type="NCBI Taxonomy" id="312017"/>
    <lineage>
        <taxon>Eukaryota</taxon>
        <taxon>Sar</taxon>
        <taxon>Alveolata</taxon>
        <taxon>Ciliophora</taxon>
        <taxon>Intramacronucleata</taxon>
        <taxon>Oligohymenophorea</taxon>
        <taxon>Hymenostomatida</taxon>
        <taxon>Tetrahymenina</taxon>
        <taxon>Tetrahymenidae</taxon>
        <taxon>Tetrahymena</taxon>
    </lineage>
</organism>
<dbReference type="AlphaFoldDB" id="I7MIG8"/>
<dbReference type="GeneID" id="7840594"/>